<protein>
    <submittedName>
        <fullName evidence="1">Uncharacterized protein</fullName>
    </submittedName>
</protein>
<dbReference type="EMBL" id="CP117417">
    <property type="protein sequence ID" value="WCT78648.1"/>
    <property type="molecule type" value="Genomic_DNA"/>
</dbReference>
<evidence type="ECO:0000313" key="1">
    <source>
        <dbReference type="EMBL" id="WCT78648.1"/>
    </source>
</evidence>
<reference evidence="1 2" key="1">
    <citation type="submission" date="2023-02" db="EMBL/GenBank/DDBJ databases">
        <title>Genome sequence of Novosphingobium humi KACC 19094.</title>
        <authorList>
            <person name="Kim S."/>
            <person name="Heo J."/>
            <person name="Kwon S.-W."/>
        </authorList>
    </citation>
    <scope>NUCLEOTIDE SEQUENCE [LARGE SCALE GENOMIC DNA]</scope>
    <source>
        <strain evidence="1 2">KACC 19094</strain>
    </source>
</reference>
<evidence type="ECO:0000313" key="2">
    <source>
        <dbReference type="Proteomes" id="UP001218231"/>
    </source>
</evidence>
<keyword evidence="2" id="KW-1185">Reference proteome</keyword>
<dbReference type="RefSeq" id="WP_273618958.1">
    <property type="nucleotide sequence ID" value="NZ_CP117417.1"/>
</dbReference>
<organism evidence="1 2">
    <name type="scientific">Novosphingobium humi</name>
    <dbReference type="NCBI Taxonomy" id="2282397"/>
    <lineage>
        <taxon>Bacteria</taxon>
        <taxon>Pseudomonadati</taxon>
        <taxon>Pseudomonadota</taxon>
        <taxon>Alphaproteobacteria</taxon>
        <taxon>Sphingomonadales</taxon>
        <taxon>Sphingomonadaceae</taxon>
        <taxon>Novosphingobium</taxon>
    </lineage>
</organism>
<sequence>MASQTFTVLLGNQTAFQILPGGCVIAPGIKKERAELIDALRFALGFLGSDVGRPPRDRVEGDGTHEPHQVGPTIIPVAIGSEQNGRTAEIPTPIGNGPVTFAHVVDRAILNHDDAEGDSLFTNTSKLNF</sequence>
<name>A0ABY7TZD7_9SPHN</name>
<dbReference type="Proteomes" id="UP001218231">
    <property type="component" value="Chromosome"/>
</dbReference>
<accession>A0ABY7TZD7</accession>
<proteinExistence type="predicted"/>
<gene>
    <name evidence="1" type="ORF">PQ457_06710</name>
</gene>